<accession>A0A2P2Q7S6</accession>
<name>A0A2P2Q7S6_RHIMU</name>
<dbReference type="AlphaFoldDB" id="A0A2P2Q7S6"/>
<protein>
    <submittedName>
        <fullName evidence="2">Uncharacterized protein</fullName>
    </submittedName>
</protein>
<sequence length="33" mass="3770">MQETHQAANIQSSRTKINNNKTTQKLTLTNNLK</sequence>
<evidence type="ECO:0000313" key="2">
    <source>
        <dbReference type="EMBL" id="MBX63032.1"/>
    </source>
</evidence>
<feature type="compositionally biased region" description="Polar residues" evidence="1">
    <location>
        <begin position="1"/>
        <end position="14"/>
    </location>
</feature>
<feature type="compositionally biased region" description="Low complexity" evidence="1">
    <location>
        <begin position="15"/>
        <end position="33"/>
    </location>
</feature>
<proteinExistence type="predicted"/>
<organism evidence="2">
    <name type="scientific">Rhizophora mucronata</name>
    <name type="common">Asiatic mangrove</name>
    <dbReference type="NCBI Taxonomy" id="61149"/>
    <lineage>
        <taxon>Eukaryota</taxon>
        <taxon>Viridiplantae</taxon>
        <taxon>Streptophyta</taxon>
        <taxon>Embryophyta</taxon>
        <taxon>Tracheophyta</taxon>
        <taxon>Spermatophyta</taxon>
        <taxon>Magnoliopsida</taxon>
        <taxon>eudicotyledons</taxon>
        <taxon>Gunneridae</taxon>
        <taxon>Pentapetalae</taxon>
        <taxon>rosids</taxon>
        <taxon>fabids</taxon>
        <taxon>Malpighiales</taxon>
        <taxon>Rhizophoraceae</taxon>
        <taxon>Rhizophora</taxon>
    </lineage>
</organism>
<evidence type="ECO:0000256" key="1">
    <source>
        <dbReference type="SAM" id="MobiDB-lite"/>
    </source>
</evidence>
<dbReference type="EMBL" id="GGEC01082548">
    <property type="protein sequence ID" value="MBX63032.1"/>
    <property type="molecule type" value="Transcribed_RNA"/>
</dbReference>
<reference evidence="2" key="1">
    <citation type="submission" date="2018-02" db="EMBL/GenBank/DDBJ databases">
        <title>Rhizophora mucronata_Transcriptome.</title>
        <authorList>
            <person name="Meera S.P."/>
            <person name="Sreeshan A."/>
            <person name="Augustine A."/>
        </authorList>
    </citation>
    <scope>NUCLEOTIDE SEQUENCE</scope>
    <source>
        <tissue evidence="2">Leaf</tissue>
    </source>
</reference>
<feature type="region of interest" description="Disordered" evidence="1">
    <location>
        <begin position="1"/>
        <end position="33"/>
    </location>
</feature>